<dbReference type="EMBL" id="BQXS01000175">
    <property type="protein sequence ID" value="GKT28189.1"/>
    <property type="molecule type" value="Genomic_DNA"/>
</dbReference>
<dbReference type="Proteomes" id="UP001057375">
    <property type="component" value="Unassembled WGS sequence"/>
</dbReference>
<reference evidence="5" key="1">
    <citation type="submission" date="2022-03" db="EMBL/GenBank/DDBJ databases">
        <title>Draft genome sequence of Aduncisulcus paluster, a free-living microaerophilic Fornicata.</title>
        <authorList>
            <person name="Yuyama I."/>
            <person name="Kume K."/>
            <person name="Tamura T."/>
            <person name="Inagaki Y."/>
            <person name="Hashimoto T."/>
        </authorList>
    </citation>
    <scope>NUCLEOTIDE SEQUENCE</scope>
    <source>
        <strain evidence="5">NY0171</strain>
    </source>
</reference>
<evidence type="ECO:0000256" key="3">
    <source>
        <dbReference type="SAM" id="Phobius"/>
    </source>
</evidence>
<evidence type="ECO:0000256" key="2">
    <source>
        <dbReference type="ARBA" id="ARBA00022737"/>
    </source>
</evidence>
<dbReference type="PROSITE" id="PS50940">
    <property type="entry name" value="CHIT_BIND_II"/>
    <property type="match status" value="1"/>
</dbReference>
<evidence type="ECO:0000313" key="6">
    <source>
        <dbReference type="Proteomes" id="UP001057375"/>
    </source>
</evidence>
<evidence type="ECO:0000256" key="1">
    <source>
        <dbReference type="ARBA" id="ARBA00022614"/>
    </source>
</evidence>
<dbReference type="PROSITE" id="PS51450">
    <property type="entry name" value="LRR"/>
    <property type="match status" value="6"/>
</dbReference>
<proteinExistence type="predicted"/>
<keyword evidence="1" id="KW-0433">Leucine-rich repeat</keyword>
<dbReference type="InterPro" id="IPR001611">
    <property type="entry name" value="Leu-rich_rpt"/>
</dbReference>
<gene>
    <name evidence="5" type="ORF">ADUPG1_000492</name>
</gene>
<dbReference type="PANTHER" id="PTHR45617">
    <property type="entry name" value="LEUCINE RICH REPEAT FAMILY PROTEIN"/>
    <property type="match status" value="1"/>
</dbReference>
<feature type="transmembrane region" description="Helical" evidence="3">
    <location>
        <begin position="179"/>
        <end position="197"/>
    </location>
</feature>
<dbReference type="InterPro" id="IPR032675">
    <property type="entry name" value="LRR_dom_sf"/>
</dbReference>
<protein>
    <recommendedName>
        <fullName evidence="4">Chitin-binding type-2 domain-containing protein</fullName>
    </recommendedName>
</protein>
<keyword evidence="3" id="KW-0472">Membrane</keyword>
<keyword evidence="2" id="KW-0677">Repeat</keyword>
<organism evidence="5 6">
    <name type="scientific">Aduncisulcus paluster</name>
    <dbReference type="NCBI Taxonomy" id="2918883"/>
    <lineage>
        <taxon>Eukaryota</taxon>
        <taxon>Metamonada</taxon>
        <taxon>Carpediemonas-like organisms</taxon>
        <taxon>Aduncisulcus</taxon>
    </lineage>
</organism>
<dbReference type="InterPro" id="IPR000742">
    <property type="entry name" value="EGF"/>
</dbReference>
<dbReference type="InterPro" id="IPR002557">
    <property type="entry name" value="Chitin-bd_dom"/>
</dbReference>
<keyword evidence="3" id="KW-1133">Transmembrane helix</keyword>
<evidence type="ECO:0000313" key="5">
    <source>
        <dbReference type="EMBL" id="GKT28189.1"/>
    </source>
</evidence>
<keyword evidence="6" id="KW-1185">Reference proteome</keyword>
<dbReference type="SMART" id="SM00181">
    <property type="entry name" value="EGF"/>
    <property type="match status" value="2"/>
</dbReference>
<name>A0ABQ5K9N5_9EUKA</name>
<feature type="non-terminal residue" evidence="5">
    <location>
        <position position="1986"/>
    </location>
</feature>
<evidence type="ECO:0000259" key="4">
    <source>
        <dbReference type="PROSITE" id="PS50940"/>
    </source>
</evidence>
<comment type="caution">
    <text evidence="5">The sequence shown here is derived from an EMBL/GenBank/DDBJ whole genome shotgun (WGS) entry which is preliminary data.</text>
</comment>
<dbReference type="Gene3D" id="3.80.10.10">
    <property type="entry name" value="Ribonuclease Inhibitor"/>
    <property type="match status" value="5"/>
</dbReference>
<keyword evidence="3" id="KW-0812">Transmembrane</keyword>
<dbReference type="SUPFAM" id="SSF52058">
    <property type="entry name" value="L domain-like"/>
    <property type="match status" value="4"/>
</dbReference>
<dbReference type="PROSITE" id="PS00022">
    <property type="entry name" value="EGF_1"/>
    <property type="match status" value="1"/>
</dbReference>
<feature type="domain" description="Chitin-binding type-2" evidence="4">
    <location>
        <begin position="778"/>
        <end position="839"/>
    </location>
</feature>
<feature type="transmembrane region" description="Helical" evidence="3">
    <location>
        <begin position="149"/>
        <end position="172"/>
    </location>
</feature>
<sequence>MWSSASLTSSISEPQIGGGWCQDEIFGISGDNQNISENFPCLSTFSSWFIAPIDENINDPRSSTSLTQNSDNISTFKDVLSYDYFSYSSTPVSDTSIEVSINNTPFACHTSGFTTNLSVDKALFPHQYSTHDEGIYHQHSLLPQPLRGLLLLSFLLFLVAALSITLVVIGLVVRMRSSIPTILIFLVVLSLSFQSVLCDGYLSNECSMYISEDDHLECNEVYPGRYAAECEDGYYYDQGEYSCVEDTNTDCPSDMNDNQMCVKTADGDVITSDCRSAWYGDDCNQLYSVHIPDTLFRGKVCDAISNSDPLCDVSEFEMAAISGIFYSYSSHITTFEGAQSEDDNDYWTFITTVFPIHESTNKDKFYIPNSCALNNVDDYVCDSETYPTQCPSIVLNEVYNSVDGVNEKQCAFIAKEGSSGECYTVHDDSIRQYLKDHCLSTSNVESNGVITVATMRNDLTCTSLSLPSIATDRGISLNSITTLQGLEYATSLTSLTLDGYDLSGDINSNAEYDKLVVQILAKAVTYTNDYGSIDSGLRILSASGCGLSAISDVLDLTPIASGDSKTDQFKLTSLDLSNNSISDVSVLVTESIFPDDTDVVLTTLDISGNSICDIDGMVDELETYFASSSISITSSDQTCHCSASVSSAAHQVCREVYPDRWAVECWNGYYLDKASGECLEVCASGSELDSPNGTPPYSCITAASDVDDSIRVQVCERNPNMMAVLEVSASSITCGCTYGLHGEDCSSECPIVGGEVCSGHGSCNTTDHVCECDTWYDGASCSTLVPIYSAECDRTFNIDDHLECNEVYPGRYAAECEDGYYYDQGEYSCVEDTNTDCPSDMNDNQMCVKTADGDVITSDCRSAWYGDDCNQLYSVHIPDTLFRGKVCDAISNSDPLCDVSEFEMSAISGIFYSYELHVTSFKGAESENDTDYWTFITTVFPIHSSNNKDNVFIPNSCSLNNVDDYVCDSETYPTQCPSIVLNEVYNNVDGVNEKQCAFIAKEGSSGECYTVHDDSIRQYLNDHCLSSSNVESNGVISVATMRSVLSCPLDTNSNESLSLPDIASAASLSSVNSITTLQGLEYATSLTSLSLDGYDLSGDINSNAEYDKLVVQILAKAVTYGSIDSGLRILSASGCGLSAISDVLDLTPIASGDSTTDKFKLISLDLSNNSISDVSVLITSSIFPNNFLATLDISDNSICDIDNIVTMLQTHFTNTNFTINATNQSTCPCSEGVDVSFSSHKTCRQRSDGDYQVECWNGYYLDKETNSCVEAVTSEDSIRCQVCERKDFVVPILDIGASDVLCGCSFGFHGDSCEYVDIPDSNLRSALCLAVTNPSAHDSSCDDLTIADMATVTSVSASTVDSFEGLQHAVNLTSLSISGTSSSSVSIGNTDLAYLPLSLTDLTLEAVYLDADSDFTSFTNLTTLSLKNNSSYDLTNSALFPSTSTFTSLDVSYTALSSFSSIPTSITTLTVNNCFSLTSFSTISNLTNLVSLDVSYASNVSDFSSLLSNIPLTISILYADGCNVAANTNFSTFSNLSVLSLKNNSLFDLTNADLLPTSSLFKIDVSYTALSTFSFIPASINEIFADGCDVSASTDFTSFTALTTLSLNDNPSFDITEFGLFPSPSSLTSFSANNTSISLLFHLVASMPNLTELSLNNNNISDPSPLYALSSNDNSWSSIDLSYNHICGGDNGDSEVQTFLASKFSLSTADVNASGQACECSSDDLGSTPITDNKVCSETKPGSGSWYVVCASDSFTSYTSAEDFTCTQPDSSSATNCSGGCEYGYECRNDPDLESISCQQVTVDDYLHACVASMFVDEDGNPDYRHRTDSTPSLFSVASLKTLESALDTGTDEYSPILSCSNSTSPISVLSGLEHLVGISEFQLSNDGLTDTSELSSLSTLTLLKRLDLSSNSSLSSLPDLSDVSLAILNINATSIVLPDTSASTQLIPDSLVELHMYDTPTVQAGFDTQVGSSHLSGLKMIDLGN</sequence>
<accession>A0ABQ5K9N5</accession>